<evidence type="ECO:0000256" key="7">
    <source>
        <dbReference type="SAM" id="MobiDB-lite"/>
    </source>
</evidence>
<evidence type="ECO:0000256" key="6">
    <source>
        <dbReference type="RuleBase" id="RU367028"/>
    </source>
</evidence>
<keyword evidence="4 6" id="KW-0804">Transcription</keyword>
<dbReference type="PANTHER" id="PTHR33057:SF114">
    <property type="entry name" value="TRANSCRIPTION REPRESSOR-RELATED"/>
    <property type="match status" value="1"/>
</dbReference>
<dbReference type="PANTHER" id="PTHR33057">
    <property type="entry name" value="TRANSCRIPTION REPRESSOR OFP7-RELATED"/>
    <property type="match status" value="1"/>
</dbReference>
<keyword evidence="5 6" id="KW-0539">Nucleus</keyword>
<accession>A0A5K0YTD5</accession>
<gene>
    <name evidence="9" type="ORF">NYM_LOCUS8461</name>
</gene>
<dbReference type="InterPro" id="IPR006458">
    <property type="entry name" value="Ovate_C"/>
</dbReference>
<protein>
    <recommendedName>
        <fullName evidence="6">Transcription repressor</fullName>
    </recommendedName>
    <alternativeName>
        <fullName evidence="6">Ovate family protein</fullName>
    </alternativeName>
</protein>
<keyword evidence="3 6" id="KW-0805">Transcription regulation</keyword>
<dbReference type="GO" id="GO:0005634">
    <property type="term" value="C:nucleus"/>
    <property type="evidence" value="ECO:0007669"/>
    <property type="project" value="UniProtKB-SubCell"/>
</dbReference>
<evidence type="ECO:0000256" key="2">
    <source>
        <dbReference type="ARBA" id="ARBA00022491"/>
    </source>
</evidence>
<comment type="function">
    <text evidence="6">Transcriptional repressor that regulates multiple aspects of plant growth and development.</text>
</comment>
<dbReference type="NCBIfam" id="TIGR01568">
    <property type="entry name" value="A_thal_3678"/>
    <property type="match status" value="1"/>
</dbReference>
<evidence type="ECO:0000313" key="9">
    <source>
        <dbReference type="EMBL" id="VVV81346.1"/>
    </source>
</evidence>
<dbReference type="Pfam" id="PF04844">
    <property type="entry name" value="Ovate"/>
    <property type="match status" value="1"/>
</dbReference>
<reference evidence="9" key="1">
    <citation type="submission" date="2019-09" db="EMBL/GenBank/DDBJ databases">
        <authorList>
            <person name="Zhang L."/>
        </authorList>
    </citation>
    <scope>NUCLEOTIDE SEQUENCE</scope>
</reference>
<dbReference type="AlphaFoldDB" id="A0A5K0YTD5"/>
<comment type="subcellular location">
    <subcellularLocation>
        <location evidence="1 6">Nucleus</location>
    </subcellularLocation>
</comment>
<dbReference type="Gramene" id="NC12G0185770.1">
    <property type="protein sequence ID" value="NC12G0185770.1:cds"/>
    <property type="gene ID" value="NC12G0185770"/>
</dbReference>
<organism evidence="9">
    <name type="scientific">Nymphaea colorata</name>
    <name type="common">pocket water lily</name>
    <dbReference type="NCBI Taxonomy" id="210225"/>
    <lineage>
        <taxon>Eukaryota</taxon>
        <taxon>Viridiplantae</taxon>
        <taxon>Streptophyta</taxon>
        <taxon>Embryophyta</taxon>
        <taxon>Tracheophyta</taxon>
        <taxon>Spermatophyta</taxon>
        <taxon>Magnoliopsida</taxon>
        <taxon>Nymphaeales</taxon>
        <taxon>Nymphaeaceae</taxon>
        <taxon>Nymphaea</taxon>
    </lineage>
</organism>
<feature type="region of interest" description="Disordered" evidence="7">
    <location>
        <begin position="74"/>
        <end position="94"/>
    </location>
</feature>
<evidence type="ECO:0000256" key="1">
    <source>
        <dbReference type="ARBA" id="ARBA00004123"/>
    </source>
</evidence>
<feature type="region of interest" description="Disordered" evidence="7">
    <location>
        <begin position="1"/>
        <end position="21"/>
    </location>
</feature>
<evidence type="ECO:0000259" key="8">
    <source>
        <dbReference type="PROSITE" id="PS51754"/>
    </source>
</evidence>
<evidence type="ECO:0000256" key="3">
    <source>
        <dbReference type="ARBA" id="ARBA00023015"/>
    </source>
</evidence>
<dbReference type="GO" id="GO:0045892">
    <property type="term" value="P:negative regulation of DNA-templated transcription"/>
    <property type="evidence" value="ECO:0007669"/>
    <property type="project" value="UniProtKB-UniRule"/>
</dbReference>
<dbReference type="PROSITE" id="PS51754">
    <property type="entry name" value="OVATE"/>
    <property type="match status" value="1"/>
</dbReference>
<feature type="domain" description="OVATE" evidence="8">
    <location>
        <begin position="113"/>
        <end position="172"/>
    </location>
</feature>
<evidence type="ECO:0000256" key="4">
    <source>
        <dbReference type="ARBA" id="ARBA00023163"/>
    </source>
</evidence>
<sequence>MRGMKFYSKQSNHKKSRRGAHKNTTYRGFCCTCRLSISSPEETEPYFSGTPEYISATLHTLVQDRLEKLMQEMKAKEEEKKKKRRKKDDQKEDMSSLVVGTDDYKVKRVAFAVEKESFEPREDLKWSMVDMIKANGMVEPHELRRLLQCYLAMNSEGCAALILEVFHEVCSLIFMDSLGPQVM</sequence>
<proteinExistence type="predicted"/>
<feature type="compositionally biased region" description="Basic residues" evidence="7">
    <location>
        <begin position="11"/>
        <end position="21"/>
    </location>
</feature>
<dbReference type="EMBL" id="LR721777">
    <property type="protein sequence ID" value="VVV81346.1"/>
    <property type="molecule type" value="Genomic_DNA"/>
</dbReference>
<keyword evidence="2 6" id="KW-0678">Repressor</keyword>
<evidence type="ECO:0000256" key="5">
    <source>
        <dbReference type="ARBA" id="ARBA00023242"/>
    </source>
</evidence>
<name>A0A5K0YTD5_9MAGN</name>
<dbReference type="InterPro" id="IPR038933">
    <property type="entry name" value="Ovate"/>
</dbReference>